<organism evidence="3 4">
    <name type="scientific">Bos indicus x Bos taurus</name>
    <name type="common">Hybrid cattle</name>
    <dbReference type="NCBI Taxonomy" id="30522"/>
    <lineage>
        <taxon>Eukaryota</taxon>
        <taxon>Metazoa</taxon>
        <taxon>Chordata</taxon>
        <taxon>Craniata</taxon>
        <taxon>Vertebrata</taxon>
        <taxon>Euteleostomi</taxon>
        <taxon>Mammalia</taxon>
        <taxon>Eutheria</taxon>
        <taxon>Laurasiatheria</taxon>
        <taxon>Artiodactyla</taxon>
        <taxon>Ruminantia</taxon>
        <taxon>Pecora</taxon>
        <taxon>Bovidae</taxon>
        <taxon>Bovinae</taxon>
        <taxon>Bos</taxon>
    </lineage>
</organism>
<reference evidence="3" key="2">
    <citation type="submission" date="2025-08" db="UniProtKB">
        <authorList>
            <consortium name="Ensembl"/>
        </authorList>
    </citation>
    <scope>IDENTIFICATION</scope>
</reference>
<evidence type="ECO:0000313" key="3">
    <source>
        <dbReference type="Ensembl" id="ENSBIXP00005031504.1"/>
    </source>
</evidence>
<dbReference type="Proteomes" id="UP000429181">
    <property type="component" value="Chromosome 8"/>
</dbReference>
<feature type="region of interest" description="Disordered" evidence="2">
    <location>
        <begin position="21"/>
        <end position="48"/>
    </location>
</feature>
<accession>A0A4W2HJN8</accession>
<dbReference type="AlphaFoldDB" id="A0A4W2HJN8"/>
<comment type="similarity">
    <text evidence="1">Belongs to the universal ribosomal protein uL15 family.</text>
</comment>
<dbReference type="Ensembl" id="ENSBIXT00005004533.1">
    <property type="protein sequence ID" value="ENSBIXP00005031504.1"/>
    <property type="gene ID" value="ENSBIXG00005011867.1"/>
</dbReference>
<dbReference type="GO" id="GO:0022625">
    <property type="term" value="C:cytosolic large ribosomal subunit"/>
    <property type="evidence" value="ECO:0007669"/>
    <property type="project" value="TreeGrafter"/>
</dbReference>
<name>A0A4W2HJN8_BOBOX</name>
<evidence type="ECO:0008006" key="5">
    <source>
        <dbReference type="Google" id="ProtNLM"/>
    </source>
</evidence>
<protein>
    <recommendedName>
        <fullName evidence="5">Ribosomal protein L18e/L15P domain-containing protein</fullName>
    </recommendedName>
</protein>
<dbReference type="PANTHER" id="PTHR11721">
    <property type="entry name" value="60S RIBOSOMAL PROTEIN L27A"/>
    <property type="match status" value="1"/>
</dbReference>
<reference evidence="3 4" key="1">
    <citation type="submission" date="2018-11" db="EMBL/GenBank/DDBJ databases">
        <title>Haplotype-resolved cattle genomes.</title>
        <authorList>
            <person name="Low W.Y."/>
            <person name="Tearle R."/>
            <person name="Bickhart D.M."/>
            <person name="Rosen B.D."/>
            <person name="Koren S."/>
            <person name="Rhie A."/>
            <person name="Hiendleder S."/>
            <person name="Phillippy A.M."/>
            <person name="Smith T.P.L."/>
            <person name="Williams J.L."/>
        </authorList>
    </citation>
    <scope>NUCLEOTIDE SEQUENCE [LARGE SCALE GENOMIC DNA]</scope>
</reference>
<evidence type="ECO:0000256" key="2">
    <source>
        <dbReference type="SAM" id="MobiDB-lite"/>
    </source>
</evidence>
<dbReference type="PANTHER" id="PTHR11721:SF30">
    <property type="entry name" value="LARGE RIBOSOMAL SUBUNIT PROTEIN UL15"/>
    <property type="match status" value="1"/>
</dbReference>
<dbReference type="GO" id="GO:0003735">
    <property type="term" value="F:structural constituent of ribosome"/>
    <property type="evidence" value="ECO:0007669"/>
    <property type="project" value="TreeGrafter"/>
</dbReference>
<proteinExistence type="inferred from homology"/>
<evidence type="ECO:0000313" key="4">
    <source>
        <dbReference type="Proteomes" id="UP000429181"/>
    </source>
</evidence>
<dbReference type="GeneTree" id="ENSGT01010000228785"/>
<feature type="compositionally biased region" description="Basic residues" evidence="2">
    <location>
        <begin position="21"/>
        <end position="30"/>
    </location>
</feature>
<sequence length="64" mass="7481">MVSVADTPSRLRKIWKLKGHMSHGHSRHWKPPGDQGNTGGMRHHRTNFDKYHPGNIGLSWWLRQ</sequence>
<evidence type="ECO:0000256" key="1">
    <source>
        <dbReference type="ARBA" id="ARBA00007320"/>
    </source>
</evidence>